<dbReference type="EC" id="5.4.99.12" evidence="4"/>
<feature type="active site" description="Nucleophile" evidence="4 5">
    <location>
        <position position="51"/>
    </location>
</feature>
<comment type="subunit">
    <text evidence="4">Homodimer.</text>
</comment>
<reference evidence="9 10" key="1">
    <citation type="submission" date="2019-07" db="EMBL/GenBank/DDBJ databases">
        <title>Whole genome shotgun sequence of Segetibacter aerophilus NBRC 106135.</title>
        <authorList>
            <person name="Hosoyama A."/>
            <person name="Uohara A."/>
            <person name="Ohji S."/>
            <person name="Ichikawa N."/>
        </authorList>
    </citation>
    <scope>NUCLEOTIDE SEQUENCE [LARGE SCALE GENOMIC DNA]</scope>
    <source>
        <strain evidence="9 10">NBRC 106135</strain>
    </source>
</reference>
<feature type="binding site" evidence="4 6">
    <location>
        <position position="108"/>
    </location>
    <ligand>
        <name>substrate</name>
    </ligand>
</feature>
<proteinExistence type="inferred from homology"/>
<comment type="caution">
    <text evidence="4">Lacks conserved residue(s) required for the propagation of feature annotation.</text>
</comment>
<evidence type="ECO:0000256" key="4">
    <source>
        <dbReference type="HAMAP-Rule" id="MF_00171"/>
    </source>
</evidence>
<protein>
    <recommendedName>
        <fullName evidence="4">tRNA pseudouridine synthase A</fullName>
        <ecNumber evidence="4">5.4.99.12</ecNumber>
    </recommendedName>
    <alternativeName>
        <fullName evidence="4">tRNA pseudouridine(38-40) synthase</fullName>
    </alternativeName>
    <alternativeName>
        <fullName evidence="4">tRNA pseudouridylate synthase I</fullName>
    </alternativeName>
    <alternativeName>
        <fullName evidence="4">tRNA-uridine isomerase I</fullName>
    </alternativeName>
</protein>
<dbReference type="InterPro" id="IPR020094">
    <property type="entry name" value="TruA/RsuA/RluB/E/F_N"/>
</dbReference>
<dbReference type="GO" id="GO:0031119">
    <property type="term" value="P:tRNA pseudouridine synthesis"/>
    <property type="evidence" value="ECO:0007669"/>
    <property type="project" value="UniProtKB-UniRule"/>
</dbReference>
<dbReference type="OrthoDB" id="9811823at2"/>
<dbReference type="NCBIfam" id="TIGR00071">
    <property type="entry name" value="hisT_truA"/>
    <property type="match status" value="1"/>
</dbReference>
<feature type="domain" description="Pseudouridine synthase I TruA alpha/beta" evidence="8">
    <location>
        <begin position="147"/>
        <end position="241"/>
    </location>
</feature>
<keyword evidence="10" id="KW-1185">Reference proteome</keyword>
<dbReference type="Gene3D" id="3.30.70.580">
    <property type="entry name" value="Pseudouridine synthase I, catalytic domain, N-terminal subdomain"/>
    <property type="match status" value="1"/>
</dbReference>
<evidence type="ECO:0000256" key="1">
    <source>
        <dbReference type="ARBA" id="ARBA00009375"/>
    </source>
</evidence>
<dbReference type="PANTHER" id="PTHR11142:SF0">
    <property type="entry name" value="TRNA PSEUDOURIDINE SYNTHASE-LIKE 1"/>
    <property type="match status" value="1"/>
</dbReference>
<evidence type="ECO:0000256" key="6">
    <source>
        <dbReference type="PIRSR" id="PIRSR001430-2"/>
    </source>
</evidence>
<comment type="similarity">
    <text evidence="1 4 7">Belongs to the tRNA pseudouridine synthase TruA family.</text>
</comment>
<sequence>MRYFLEVSYKGTRYAGFQVQQNGDTIQGQVERALTTVCRSPINLTGSSRTDAGVHALQNFFHFDLESIFDPFLIYNINALLPLDIVVKSVFPVSTDAHSRFQATSREYRYHITTTKDPFTTETAWYYPFSVDIDLLHHASATLFNHTDYTSFSKRNTQVLTKECKIIKSNWSITDRNLTYTVEANRFLRGMVRGLVGTMLLVGRKKITLQEFEEIIQAKDCTKASFATPAHGLFLVKVQYPFLTDDNGNS</sequence>
<dbReference type="AlphaFoldDB" id="A0A512BFJ0"/>
<evidence type="ECO:0000313" key="10">
    <source>
        <dbReference type="Proteomes" id="UP000321513"/>
    </source>
</evidence>
<dbReference type="GO" id="GO:0003723">
    <property type="term" value="F:RNA binding"/>
    <property type="evidence" value="ECO:0007669"/>
    <property type="project" value="InterPro"/>
</dbReference>
<keyword evidence="2 4" id="KW-0819">tRNA processing</keyword>
<evidence type="ECO:0000256" key="7">
    <source>
        <dbReference type="RuleBase" id="RU003792"/>
    </source>
</evidence>
<evidence type="ECO:0000256" key="2">
    <source>
        <dbReference type="ARBA" id="ARBA00022694"/>
    </source>
</evidence>
<dbReference type="InterPro" id="IPR020097">
    <property type="entry name" value="PsdUridine_synth_TruA_a/b_dom"/>
</dbReference>
<evidence type="ECO:0000256" key="3">
    <source>
        <dbReference type="ARBA" id="ARBA00023235"/>
    </source>
</evidence>
<name>A0A512BFJ0_9BACT</name>
<dbReference type="Gene3D" id="3.30.70.660">
    <property type="entry name" value="Pseudouridine synthase I, catalytic domain, C-terminal subdomain"/>
    <property type="match status" value="1"/>
</dbReference>
<dbReference type="GO" id="GO:0160147">
    <property type="term" value="F:tRNA pseudouridine(38-40) synthase activity"/>
    <property type="evidence" value="ECO:0007669"/>
    <property type="project" value="UniProtKB-EC"/>
</dbReference>
<organism evidence="9 10">
    <name type="scientific">Segetibacter aerophilus</name>
    <dbReference type="NCBI Taxonomy" id="670293"/>
    <lineage>
        <taxon>Bacteria</taxon>
        <taxon>Pseudomonadati</taxon>
        <taxon>Bacteroidota</taxon>
        <taxon>Chitinophagia</taxon>
        <taxon>Chitinophagales</taxon>
        <taxon>Chitinophagaceae</taxon>
        <taxon>Segetibacter</taxon>
    </lineage>
</organism>
<evidence type="ECO:0000259" key="8">
    <source>
        <dbReference type="Pfam" id="PF01416"/>
    </source>
</evidence>
<dbReference type="InterPro" id="IPR020095">
    <property type="entry name" value="PsdUridine_synth_TruA_C"/>
</dbReference>
<comment type="caution">
    <text evidence="9">The sequence shown here is derived from an EMBL/GenBank/DDBJ whole genome shotgun (WGS) entry which is preliminary data.</text>
</comment>
<comment type="catalytic activity">
    <reaction evidence="4 7">
        <text>uridine(38/39/40) in tRNA = pseudouridine(38/39/40) in tRNA</text>
        <dbReference type="Rhea" id="RHEA:22376"/>
        <dbReference type="Rhea" id="RHEA-COMP:10085"/>
        <dbReference type="Rhea" id="RHEA-COMP:10087"/>
        <dbReference type="ChEBI" id="CHEBI:65314"/>
        <dbReference type="ChEBI" id="CHEBI:65315"/>
        <dbReference type="EC" id="5.4.99.12"/>
    </reaction>
</comment>
<comment type="function">
    <text evidence="4">Formation of pseudouridine at positions 38, 39 and 40 in the anticodon stem and loop of transfer RNAs.</text>
</comment>
<dbReference type="FunFam" id="3.30.70.580:FF:000001">
    <property type="entry name" value="tRNA pseudouridine synthase A"/>
    <property type="match status" value="1"/>
</dbReference>
<dbReference type="RefSeq" id="WP_147204843.1">
    <property type="nucleotide sequence ID" value="NZ_BJYT01000012.1"/>
</dbReference>
<evidence type="ECO:0000313" key="9">
    <source>
        <dbReference type="EMBL" id="GEO10731.1"/>
    </source>
</evidence>
<dbReference type="PANTHER" id="PTHR11142">
    <property type="entry name" value="PSEUDOURIDYLATE SYNTHASE"/>
    <property type="match status" value="1"/>
</dbReference>
<evidence type="ECO:0000256" key="5">
    <source>
        <dbReference type="PIRSR" id="PIRSR001430-1"/>
    </source>
</evidence>
<dbReference type="EMBL" id="BJYT01000012">
    <property type="protein sequence ID" value="GEO10731.1"/>
    <property type="molecule type" value="Genomic_DNA"/>
</dbReference>
<accession>A0A512BFJ0</accession>
<dbReference type="PIRSF" id="PIRSF001430">
    <property type="entry name" value="tRNA_psdUrid_synth"/>
    <property type="match status" value="1"/>
</dbReference>
<dbReference type="InterPro" id="IPR020103">
    <property type="entry name" value="PsdUridine_synth_cat_dom_sf"/>
</dbReference>
<gene>
    <name evidence="4 9" type="primary">truA</name>
    <name evidence="9" type="ORF">SAE01_32270</name>
</gene>
<dbReference type="InterPro" id="IPR001406">
    <property type="entry name" value="PsdUridine_synth_TruA"/>
</dbReference>
<dbReference type="CDD" id="cd02570">
    <property type="entry name" value="PseudoU_synth_EcTruA"/>
    <property type="match status" value="1"/>
</dbReference>
<dbReference type="HAMAP" id="MF_00171">
    <property type="entry name" value="TruA"/>
    <property type="match status" value="1"/>
</dbReference>
<dbReference type="Pfam" id="PF01416">
    <property type="entry name" value="PseudoU_synth_1"/>
    <property type="match status" value="1"/>
</dbReference>
<dbReference type="SUPFAM" id="SSF55120">
    <property type="entry name" value="Pseudouridine synthase"/>
    <property type="match status" value="1"/>
</dbReference>
<dbReference type="Proteomes" id="UP000321513">
    <property type="component" value="Unassembled WGS sequence"/>
</dbReference>
<keyword evidence="3 4" id="KW-0413">Isomerase</keyword>